<evidence type="ECO:0000313" key="3">
    <source>
        <dbReference type="Proteomes" id="UP000030665"/>
    </source>
</evidence>
<keyword evidence="3" id="KW-1185">Reference proteome</keyword>
<evidence type="ECO:0000256" key="1">
    <source>
        <dbReference type="SAM" id="Coils"/>
    </source>
</evidence>
<dbReference type="AlphaFoldDB" id="A0A077YZ25"/>
<protein>
    <submittedName>
        <fullName evidence="2">Uncharacterized protein</fullName>
    </submittedName>
</protein>
<keyword evidence="1" id="KW-0175">Coiled coil</keyword>
<gene>
    <name evidence="2" type="ORF">TTRE_0000135401</name>
</gene>
<organism evidence="2 3">
    <name type="scientific">Trichuris trichiura</name>
    <name type="common">Whipworm</name>
    <name type="synonym">Trichocephalus trichiurus</name>
    <dbReference type="NCBI Taxonomy" id="36087"/>
    <lineage>
        <taxon>Eukaryota</taxon>
        <taxon>Metazoa</taxon>
        <taxon>Ecdysozoa</taxon>
        <taxon>Nematoda</taxon>
        <taxon>Enoplea</taxon>
        <taxon>Dorylaimia</taxon>
        <taxon>Trichinellida</taxon>
        <taxon>Trichuridae</taxon>
        <taxon>Trichuris</taxon>
    </lineage>
</organism>
<evidence type="ECO:0000313" key="2">
    <source>
        <dbReference type="EMBL" id="CDW53091.1"/>
    </source>
</evidence>
<reference evidence="2" key="2">
    <citation type="submission" date="2014-03" db="EMBL/GenBank/DDBJ databases">
        <title>The whipworm genome and dual-species transcriptomics of an intimate host-pathogen interaction.</title>
        <authorList>
            <person name="Foth B.J."/>
            <person name="Tsai I.J."/>
            <person name="Reid A.J."/>
            <person name="Bancroft A.J."/>
            <person name="Nichol S."/>
            <person name="Tracey A."/>
            <person name="Holroyd N."/>
            <person name="Cotton J.A."/>
            <person name="Stanley E.J."/>
            <person name="Zarowiecki M."/>
            <person name="Liu J.Z."/>
            <person name="Huckvale T."/>
            <person name="Cooper P.J."/>
            <person name="Grencis R.K."/>
            <person name="Berriman M."/>
        </authorList>
    </citation>
    <scope>NUCLEOTIDE SEQUENCE [LARGE SCALE GENOMIC DNA]</scope>
</reference>
<accession>A0A077YZ25</accession>
<proteinExistence type="predicted"/>
<dbReference type="Proteomes" id="UP000030665">
    <property type="component" value="Unassembled WGS sequence"/>
</dbReference>
<dbReference type="EMBL" id="HG805840">
    <property type="protein sequence ID" value="CDW53091.1"/>
    <property type="molecule type" value="Genomic_DNA"/>
</dbReference>
<sequence length="496" mass="58059">MRQADRQMEEEWHELFNQRQKRCDERICQGLLDNWREVVNHNASALSSLHELHYRCSEECQSRDDVLEEIEHFLKPSEADQRRRKELQQRINVAQNVCKEGICKDLRENAEKGVKYQKVTKLTVLYDQCMEECALNAEDLVDLLHELDMKLSYWSLFKSAKEAMTLEEARIFMAEIESELQLLIEKEQYSYDKLEELEKKSVHWSNFSQVRKRMSVEDALTYWTKVKDHFKVTEKPSAGDQNLYEELTNRINQTQSKCKKLIKTMVEENNRTIEVFEQLRNAYLQCMNETDMKVQNLDDLREEIMSKHEDWLDFIVDEIESLEARLSWEDNVLDYELLLKATLTLTKEEKELKQKLDARIREQYTNCKTGQCAHLLKAVFEAKVLKYQDIAVVRFANCMKECQTPVEGDKGKLHELHMKNEACKGMKKMREQESIMAALSHYEQLQLGGKGKDSTLAAEPIAQGFGGWDREVAMRANGSDPLGHEPPGLEVCLKVI</sequence>
<name>A0A077YZ25_TRITR</name>
<feature type="coiled-coil region" evidence="1">
    <location>
        <begin position="244"/>
        <end position="271"/>
    </location>
</feature>
<reference evidence="2" key="1">
    <citation type="submission" date="2014-01" db="EMBL/GenBank/DDBJ databases">
        <authorList>
            <person name="Aslett M."/>
        </authorList>
    </citation>
    <scope>NUCLEOTIDE SEQUENCE</scope>
</reference>